<dbReference type="Proteomes" id="UP000185557">
    <property type="component" value="Unassembled WGS sequence"/>
</dbReference>
<feature type="signal peptide" evidence="2">
    <location>
        <begin position="1"/>
        <end position="23"/>
    </location>
</feature>
<comment type="caution">
    <text evidence="3">The sequence shown here is derived from an EMBL/GenBank/DDBJ whole genome shotgun (WGS) entry which is preliminary data.</text>
</comment>
<feature type="chain" id="PRO_5012052650" evidence="2">
    <location>
        <begin position="24"/>
        <end position="189"/>
    </location>
</feature>
<dbReference type="AlphaFoldDB" id="A0A1U7IZE0"/>
<dbReference type="OrthoDB" id="572275at2"/>
<name>A0A1U7IZE0_9CYAN</name>
<evidence type="ECO:0000313" key="4">
    <source>
        <dbReference type="Proteomes" id="UP000185557"/>
    </source>
</evidence>
<evidence type="ECO:0000256" key="2">
    <source>
        <dbReference type="SAM" id="SignalP"/>
    </source>
</evidence>
<accession>A0A1U7IZE0</accession>
<organism evidence="3 4">
    <name type="scientific">Phormidium tenue NIES-30</name>
    <dbReference type="NCBI Taxonomy" id="549789"/>
    <lineage>
        <taxon>Bacteria</taxon>
        <taxon>Bacillati</taxon>
        <taxon>Cyanobacteriota</taxon>
        <taxon>Cyanophyceae</taxon>
        <taxon>Oscillatoriophycideae</taxon>
        <taxon>Oscillatoriales</taxon>
        <taxon>Oscillatoriaceae</taxon>
        <taxon>Phormidium</taxon>
    </lineage>
</organism>
<feature type="region of interest" description="Disordered" evidence="1">
    <location>
        <begin position="27"/>
        <end position="61"/>
    </location>
</feature>
<keyword evidence="2" id="KW-0732">Signal</keyword>
<protein>
    <submittedName>
        <fullName evidence="3">Uncharacterized protein</fullName>
    </submittedName>
</protein>
<feature type="compositionally biased region" description="Basic and acidic residues" evidence="1">
    <location>
        <begin position="45"/>
        <end position="55"/>
    </location>
</feature>
<evidence type="ECO:0000256" key="1">
    <source>
        <dbReference type="SAM" id="MobiDB-lite"/>
    </source>
</evidence>
<feature type="region of interest" description="Disordered" evidence="1">
    <location>
        <begin position="163"/>
        <end position="189"/>
    </location>
</feature>
<reference evidence="3 4" key="1">
    <citation type="submission" date="2016-11" db="EMBL/GenBank/DDBJ databases">
        <title>Draft Genome Sequences of Nine Cyanobacterial Strains from Diverse Habitats.</title>
        <authorList>
            <person name="Zhu T."/>
            <person name="Hou S."/>
            <person name="Lu X."/>
            <person name="Hess W.R."/>
        </authorList>
    </citation>
    <scope>NUCLEOTIDE SEQUENCE [LARGE SCALE GENOMIC DNA]</scope>
    <source>
        <strain evidence="3 4">NIES-30</strain>
    </source>
</reference>
<dbReference type="STRING" id="549789.NIES30_22565"/>
<dbReference type="RefSeq" id="WP_073610714.1">
    <property type="nucleotide sequence ID" value="NZ_MRCG01000023.1"/>
</dbReference>
<sequence>MAMHRSLLTAALAAALVSGLGLAAFSQTTQDQPTPPEATPTEPGQRPEGRGRGHGEGLANAAADLGVSEAALREALGLPAEPPPRPDLAAAAATELGVSETELREALRSGRDGDRGQRLATAATQLGVTEAALKAALGLPAEPPARPDLAAAAAELGVSETDLQEALRSNMGRGRGPGGCAPEGSPPAQ</sequence>
<keyword evidence="4" id="KW-1185">Reference proteome</keyword>
<gene>
    <name evidence="3" type="ORF">NIES30_22565</name>
</gene>
<dbReference type="EMBL" id="MRCG01000023">
    <property type="protein sequence ID" value="OKH44413.1"/>
    <property type="molecule type" value="Genomic_DNA"/>
</dbReference>
<proteinExistence type="predicted"/>
<evidence type="ECO:0000313" key="3">
    <source>
        <dbReference type="EMBL" id="OKH44413.1"/>
    </source>
</evidence>